<keyword evidence="2" id="KW-0732">Signal</keyword>
<feature type="signal peptide" evidence="2">
    <location>
        <begin position="1"/>
        <end position="23"/>
    </location>
</feature>
<feature type="compositionally biased region" description="Basic and acidic residues" evidence="1">
    <location>
        <begin position="218"/>
        <end position="242"/>
    </location>
</feature>
<organism evidence="4 5">
    <name type="scientific">Cohnella rhizosphaerae</name>
    <dbReference type="NCBI Taxonomy" id="1457232"/>
    <lineage>
        <taxon>Bacteria</taxon>
        <taxon>Bacillati</taxon>
        <taxon>Bacillota</taxon>
        <taxon>Bacilli</taxon>
        <taxon>Bacillales</taxon>
        <taxon>Paenibacillaceae</taxon>
        <taxon>Cohnella</taxon>
    </lineage>
</organism>
<sequence>MRKKVVGVLMAVLLCFHFSVGFAAGASKTSADFTDLKDLDAATKAKFDALISAGIFDGVSGTKFGIADEMNRAQFAKVAALIFDLEVDKDVKTSSFKDVKADDPANGYALPYIEAVKAAGITDGYGEGTYNPAGNVTKEQLATFLVRGLGKNEEAKSTPGVKDDSVSDWAKGYVALALETKLLDNGADGKFGGQTNATRDLLVTGAYEAQSQYAAQVEQKKERGRRETEGRRTEEGRSTEKGGRRKEKAGSAVLDAGSAAGAGYR</sequence>
<name>A0A9X4KSJ1_9BACL</name>
<feature type="region of interest" description="Disordered" evidence="1">
    <location>
        <begin position="214"/>
        <end position="265"/>
    </location>
</feature>
<evidence type="ECO:0000256" key="2">
    <source>
        <dbReference type="SAM" id="SignalP"/>
    </source>
</evidence>
<dbReference type="PROSITE" id="PS51272">
    <property type="entry name" value="SLH"/>
    <property type="match status" value="1"/>
</dbReference>
<gene>
    <name evidence="4" type="ORF">OMP40_14330</name>
</gene>
<protein>
    <submittedName>
        <fullName evidence="4">S-layer homology domain-containing protein</fullName>
    </submittedName>
</protein>
<comment type="caution">
    <text evidence="4">The sequence shown here is derived from an EMBL/GenBank/DDBJ whole genome shotgun (WGS) entry which is preliminary data.</text>
</comment>
<evidence type="ECO:0000313" key="5">
    <source>
        <dbReference type="Proteomes" id="UP001153404"/>
    </source>
</evidence>
<dbReference type="InterPro" id="IPR001119">
    <property type="entry name" value="SLH_dom"/>
</dbReference>
<proteinExistence type="predicted"/>
<dbReference type="RefSeq" id="WP_277532202.1">
    <property type="nucleotide sequence ID" value="NZ_JAPDIA010000003.1"/>
</dbReference>
<keyword evidence="5" id="KW-1185">Reference proteome</keyword>
<evidence type="ECO:0000313" key="4">
    <source>
        <dbReference type="EMBL" id="MDG0810396.1"/>
    </source>
</evidence>
<feature type="chain" id="PRO_5040751901" evidence="2">
    <location>
        <begin position="24"/>
        <end position="265"/>
    </location>
</feature>
<dbReference type="Proteomes" id="UP001153404">
    <property type="component" value="Unassembled WGS sequence"/>
</dbReference>
<evidence type="ECO:0000256" key="1">
    <source>
        <dbReference type="SAM" id="MobiDB-lite"/>
    </source>
</evidence>
<accession>A0A9X4KSJ1</accession>
<dbReference type="AlphaFoldDB" id="A0A9X4KSJ1"/>
<evidence type="ECO:0000259" key="3">
    <source>
        <dbReference type="PROSITE" id="PS51272"/>
    </source>
</evidence>
<dbReference type="EMBL" id="JAPDIA010000003">
    <property type="protein sequence ID" value="MDG0810396.1"/>
    <property type="molecule type" value="Genomic_DNA"/>
</dbReference>
<reference evidence="4" key="1">
    <citation type="submission" date="2022-10" db="EMBL/GenBank/DDBJ databases">
        <title>Comparative genomic analysis of Cohnella hashimotonis sp. nov., isolated from the International Space Station.</title>
        <authorList>
            <person name="Simpson A."/>
            <person name="Venkateswaran K."/>
        </authorList>
    </citation>
    <scope>NUCLEOTIDE SEQUENCE</scope>
    <source>
        <strain evidence="4">DSM 28161</strain>
    </source>
</reference>
<dbReference type="Pfam" id="PF00395">
    <property type="entry name" value="SLH"/>
    <property type="match status" value="3"/>
</dbReference>
<feature type="domain" description="SLH" evidence="3">
    <location>
        <begin position="96"/>
        <end position="159"/>
    </location>
</feature>